<dbReference type="RefSeq" id="XP_067916565.1">
    <property type="nucleotide sequence ID" value="XM_068071461.1"/>
</dbReference>
<reference evidence="1 2" key="1">
    <citation type="journal article" date="2017" name="Int. J. Parasitol.">
        <title>The genome of the protozoan parasite Cystoisospora suis and a reverse vaccinology approach to identify vaccine candidates.</title>
        <authorList>
            <person name="Palmieri N."/>
            <person name="Shrestha A."/>
            <person name="Ruttkowski B."/>
            <person name="Beck T."/>
            <person name="Vogl C."/>
            <person name="Tomley F."/>
            <person name="Blake D.P."/>
            <person name="Joachim A."/>
        </authorList>
    </citation>
    <scope>NUCLEOTIDE SEQUENCE [LARGE SCALE GENOMIC DNA]</scope>
    <source>
        <strain evidence="1 2">Wien I</strain>
    </source>
</reference>
<name>A0A2C6JSS2_9APIC</name>
<keyword evidence="2" id="KW-1185">Reference proteome</keyword>
<organism evidence="1 2">
    <name type="scientific">Cystoisospora suis</name>
    <dbReference type="NCBI Taxonomy" id="483139"/>
    <lineage>
        <taxon>Eukaryota</taxon>
        <taxon>Sar</taxon>
        <taxon>Alveolata</taxon>
        <taxon>Apicomplexa</taxon>
        <taxon>Conoidasida</taxon>
        <taxon>Coccidia</taxon>
        <taxon>Eucoccidiorida</taxon>
        <taxon>Eimeriorina</taxon>
        <taxon>Sarcocystidae</taxon>
        <taxon>Cystoisospora</taxon>
    </lineage>
</organism>
<feature type="non-terminal residue" evidence="1">
    <location>
        <position position="1"/>
    </location>
</feature>
<dbReference type="AlphaFoldDB" id="A0A2C6JSS2"/>
<proteinExistence type="predicted"/>
<sequence>RGYDDLRSLVPWLRQASVWRKRRVSEDQAVCLFIFFLFVESSDTSFH</sequence>
<accession>A0A2C6JSS2</accession>
<protein>
    <submittedName>
        <fullName evidence="1">Uncharacterized protein</fullName>
    </submittedName>
</protein>
<dbReference type="GeneID" id="94434672"/>
<evidence type="ECO:0000313" key="1">
    <source>
        <dbReference type="EMBL" id="PHJ14830.1"/>
    </source>
</evidence>
<comment type="caution">
    <text evidence="1">The sequence shown here is derived from an EMBL/GenBank/DDBJ whole genome shotgun (WGS) entry which is preliminary data.</text>
</comment>
<evidence type="ECO:0000313" key="2">
    <source>
        <dbReference type="Proteomes" id="UP000221165"/>
    </source>
</evidence>
<dbReference type="VEuPathDB" id="ToxoDB:CSUI_011362"/>
<dbReference type="Proteomes" id="UP000221165">
    <property type="component" value="Unassembled WGS sequence"/>
</dbReference>
<dbReference type="EMBL" id="MIGC01011008">
    <property type="protein sequence ID" value="PHJ14830.1"/>
    <property type="molecule type" value="Genomic_DNA"/>
</dbReference>
<gene>
    <name evidence="1" type="ORF">CSUI_011362</name>
</gene>